<accession>A0A1R1QG82</accession>
<evidence type="ECO:0000259" key="1">
    <source>
        <dbReference type="Pfam" id="PF07299"/>
    </source>
</evidence>
<name>A0A1R1QG82_9BACI</name>
<accession>A0A1R1S2T5</accession>
<dbReference type="GO" id="GO:0003746">
    <property type="term" value="F:translation elongation factor activity"/>
    <property type="evidence" value="ECO:0007669"/>
    <property type="project" value="UniProtKB-KW"/>
</dbReference>
<keyword evidence="3" id="KW-0251">Elongation factor</keyword>
<feature type="domain" description="Elongation factor G-binding protein C-terminal treble-clef zinc-finger" evidence="2">
    <location>
        <begin position="99"/>
        <end position="196"/>
    </location>
</feature>
<dbReference type="InterPro" id="IPR038344">
    <property type="entry name" value="EF-G_N_sf"/>
</dbReference>
<reference evidence="3 4" key="1">
    <citation type="submission" date="2017-01" db="EMBL/GenBank/DDBJ databases">
        <title>Bacillus phylogenomics.</title>
        <authorList>
            <person name="Dunlap C."/>
        </authorList>
    </citation>
    <scope>NUCLEOTIDE SEQUENCE [LARGE SCALE GENOMIC DNA]</scope>
    <source>
        <strain evidence="3 4">NRRL B-41282</strain>
    </source>
</reference>
<proteinExistence type="predicted"/>
<keyword evidence="3" id="KW-0648">Protein biosynthesis</keyword>
<dbReference type="EMBL" id="MTJL01000030">
    <property type="protein sequence ID" value="OMI02983.1"/>
    <property type="molecule type" value="Genomic_DNA"/>
</dbReference>
<organism evidence="3 4">
    <name type="scientific">Bacillus swezeyi</name>
    <dbReference type="NCBI Taxonomy" id="1925020"/>
    <lineage>
        <taxon>Bacteria</taxon>
        <taxon>Bacillati</taxon>
        <taxon>Bacillota</taxon>
        <taxon>Bacilli</taxon>
        <taxon>Bacillales</taxon>
        <taxon>Bacillaceae</taxon>
        <taxon>Bacillus</taxon>
    </lineage>
</organism>
<dbReference type="Proteomes" id="UP000187367">
    <property type="component" value="Unassembled WGS sequence"/>
</dbReference>
<dbReference type="AlphaFoldDB" id="A0A1R1QG82"/>
<dbReference type="Gene3D" id="1.20.1280.250">
    <property type="match status" value="1"/>
</dbReference>
<feature type="domain" description="Elongation factor G-binding protein N-terminal" evidence="1">
    <location>
        <begin position="4"/>
        <end position="86"/>
    </location>
</feature>
<dbReference type="Pfam" id="PF16571">
    <property type="entry name" value="FBP_C"/>
    <property type="match status" value="1"/>
</dbReference>
<evidence type="ECO:0000259" key="2">
    <source>
        <dbReference type="Pfam" id="PF16571"/>
    </source>
</evidence>
<dbReference type="InterPro" id="IPR010841">
    <property type="entry name" value="EF-G-binding_N"/>
</dbReference>
<keyword evidence="4" id="KW-1185">Reference proteome</keyword>
<evidence type="ECO:0000313" key="3">
    <source>
        <dbReference type="EMBL" id="OMI02983.1"/>
    </source>
</evidence>
<dbReference type="Pfam" id="PF07299">
    <property type="entry name" value="EF-G-binding_N"/>
    <property type="match status" value="1"/>
</dbReference>
<dbReference type="OrthoDB" id="1891078at2"/>
<dbReference type="CDD" id="cd16342">
    <property type="entry name" value="FusC_FusB"/>
    <property type="match status" value="1"/>
</dbReference>
<gene>
    <name evidence="3" type="ORF">BW143_15825</name>
</gene>
<comment type="caution">
    <text evidence="3">The sequence shown here is derived from an EMBL/GenBank/DDBJ whole genome shotgun (WGS) entry which is preliminary data.</text>
</comment>
<evidence type="ECO:0000313" key="4">
    <source>
        <dbReference type="Proteomes" id="UP000187367"/>
    </source>
</evidence>
<dbReference type="InterPro" id="IPR032330">
    <property type="entry name" value="EF-G-binding_C"/>
</dbReference>
<sequence length="212" mass="24160">MNPFIRNDQYNFIKFQTDSLVQGHANIKDGNVLDALKSNALDQVLNLFPDLSNQQKNLLCHMVEAEDSSEAIRFLAELKHDVIPFQHVTVKVAKKLFSKVKKLKTPEFEQMDFRGYSYLGWNDAGSGRKYMIVDIGGRLIGIHGTIKPSHKKGICSICNRAEAIGLFMARVKSGKETYTDRGNYICYDSEKCNQNMMTLDHLNDFVVQLTKY</sequence>
<protein>
    <submittedName>
        <fullName evidence="3">Elongation factor G-binding protein</fullName>
    </submittedName>
</protein>